<evidence type="ECO:0000256" key="10">
    <source>
        <dbReference type="ARBA" id="ARBA00032441"/>
    </source>
</evidence>
<dbReference type="GO" id="GO:0002949">
    <property type="term" value="P:tRNA threonylcarbamoyladenosine modification"/>
    <property type="evidence" value="ECO:0007669"/>
    <property type="project" value="InterPro"/>
</dbReference>
<evidence type="ECO:0000256" key="3">
    <source>
        <dbReference type="ARBA" id="ARBA00019010"/>
    </source>
</evidence>
<gene>
    <name evidence="11" type="primary">tsaE</name>
    <name evidence="11" type="ORF">OO016_07960</name>
</gene>
<dbReference type="Proteomes" id="UP001207116">
    <property type="component" value="Unassembled WGS sequence"/>
</dbReference>
<evidence type="ECO:0000313" key="12">
    <source>
        <dbReference type="Proteomes" id="UP001207116"/>
    </source>
</evidence>
<proteinExistence type="inferred from homology"/>
<comment type="subcellular location">
    <subcellularLocation>
        <location evidence="1">Cytoplasm</location>
    </subcellularLocation>
</comment>
<dbReference type="InterPro" id="IPR003442">
    <property type="entry name" value="T6A_TsaE"/>
</dbReference>
<dbReference type="PANTHER" id="PTHR33540">
    <property type="entry name" value="TRNA THREONYLCARBAMOYLADENOSINE BIOSYNTHESIS PROTEIN TSAE"/>
    <property type="match status" value="1"/>
</dbReference>
<dbReference type="PANTHER" id="PTHR33540:SF2">
    <property type="entry name" value="TRNA THREONYLCARBAMOYLADENOSINE BIOSYNTHESIS PROTEIN TSAE"/>
    <property type="match status" value="1"/>
</dbReference>
<keyword evidence="8" id="KW-0067">ATP-binding</keyword>
<evidence type="ECO:0000256" key="8">
    <source>
        <dbReference type="ARBA" id="ARBA00022840"/>
    </source>
</evidence>
<evidence type="ECO:0000256" key="5">
    <source>
        <dbReference type="ARBA" id="ARBA00022694"/>
    </source>
</evidence>
<evidence type="ECO:0000256" key="7">
    <source>
        <dbReference type="ARBA" id="ARBA00022741"/>
    </source>
</evidence>
<protein>
    <recommendedName>
        <fullName evidence="3">tRNA threonylcarbamoyladenosine biosynthesis protein TsaE</fullName>
    </recommendedName>
    <alternativeName>
        <fullName evidence="10">t(6)A37 threonylcarbamoyladenosine biosynthesis protein TsaE</fullName>
    </alternativeName>
</protein>
<dbReference type="RefSeq" id="WP_266012228.1">
    <property type="nucleotide sequence ID" value="NZ_JAPFQP010000002.1"/>
</dbReference>
<keyword evidence="7" id="KW-0547">Nucleotide-binding</keyword>
<dbReference type="Gene3D" id="3.40.50.300">
    <property type="entry name" value="P-loop containing nucleotide triphosphate hydrolases"/>
    <property type="match status" value="1"/>
</dbReference>
<sequence length="137" mass="15334">MSNIVYELDEINSVSEIIISRLHSRVLALKGEMGTGKTTLIKALIKSLGGADSGNSPSFGLVNEYRTEEGALLGYHFDFYRIEDLTEALDLGFEEYLEQDCWIFIEWPEKVAPLLPAEAQELVLSIVGPEKRSLEIK</sequence>
<keyword evidence="4" id="KW-0963">Cytoplasm</keyword>
<keyword evidence="9" id="KW-0460">Magnesium</keyword>
<dbReference type="Pfam" id="PF02367">
    <property type="entry name" value="TsaE"/>
    <property type="match status" value="1"/>
</dbReference>
<keyword evidence="6" id="KW-0479">Metal-binding</keyword>
<dbReference type="GO" id="GO:0005524">
    <property type="term" value="F:ATP binding"/>
    <property type="evidence" value="ECO:0007669"/>
    <property type="project" value="UniProtKB-KW"/>
</dbReference>
<dbReference type="GO" id="GO:0005737">
    <property type="term" value="C:cytoplasm"/>
    <property type="evidence" value="ECO:0007669"/>
    <property type="project" value="UniProtKB-SubCell"/>
</dbReference>
<reference evidence="11" key="1">
    <citation type="submission" date="2022-11" db="EMBL/GenBank/DDBJ databases">
        <title>The characterization of three novel Bacteroidetes species and genomic analysis of their roles in tidal elemental geochemical cycles.</title>
        <authorList>
            <person name="Ma K.-J."/>
        </authorList>
    </citation>
    <scope>NUCLEOTIDE SEQUENCE</scope>
    <source>
        <strain evidence="11">M415</strain>
    </source>
</reference>
<dbReference type="SUPFAM" id="SSF52540">
    <property type="entry name" value="P-loop containing nucleoside triphosphate hydrolases"/>
    <property type="match status" value="1"/>
</dbReference>
<accession>A0AAE3SNA1</accession>
<evidence type="ECO:0000313" key="11">
    <source>
        <dbReference type="EMBL" id="MCX2719532.1"/>
    </source>
</evidence>
<evidence type="ECO:0000256" key="6">
    <source>
        <dbReference type="ARBA" id="ARBA00022723"/>
    </source>
</evidence>
<evidence type="ECO:0000256" key="1">
    <source>
        <dbReference type="ARBA" id="ARBA00004496"/>
    </source>
</evidence>
<evidence type="ECO:0000256" key="4">
    <source>
        <dbReference type="ARBA" id="ARBA00022490"/>
    </source>
</evidence>
<evidence type="ECO:0000256" key="2">
    <source>
        <dbReference type="ARBA" id="ARBA00007599"/>
    </source>
</evidence>
<organism evidence="11 12">
    <name type="scientific">Lentiprolixibacter aurantiacus</name>
    <dbReference type="NCBI Taxonomy" id="2993939"/>
    <lineage>
        <taxon>Bacteria</taxon>
        <taxon>Pseudomonadati</taxon>
        <taxon>Bacteroidota</taxon>
        <taxon>Flavobacteriia</taxon>
        <taxon>Flavobacteriales</taxon>
        <taxon>Flavobacteriaceae</taxon>
        <taxon>Lentiprolixibacter</taxon>
    </lineage>
</organism>
<evidence type="ECO:0000256" key="9">
    <source>
        <dbReference type="ARBA" id="ARBA00022842"/>
    </source>
</evidence>
<dbReference type="InterPro" id="IPR027417">
    <property type="entry name" value="P-loop_NTPase"/>
</dbReference>
<keyword evidence="5" id="KW-0819">tRNA processing</keyword>
<dbReference type="GO" id="GO:0046872">
    <property type="term" value="F:metal ion binding"/>
    <property type="evidence" value="ECO:0007669"/>
    <property type="project" value="UniProtKB-KW"/>
</dbReference>
<name>A0AAE3SNA1_9FLAO</name>
<keyword evidence="12" id="KW-1185">Reference proteome</keyword>
<comment type="caution">
    <text evidence="11">The sequence shown here is derived from an EMBL/GenBank/DDBJ whole genome shotgun (WGS) entry which is preliminary data.</text>
</comment>
<dbReference type="EMBL" id="JAPFQP010000002">
    <property type="protein sequence ID" value="MCX2719532.1"/>
    <property type="molecule type" value="Genomic_DNA"/>
</dbReference>
<comment type="similarity">
    <text evidence="2">Belongs to the TsaE family.</text>
</comment>
<dbReference type="AlphaFoldDB" id="A0AAE3SNA1"/>
<dbReference type="NCBIfam" id="TIGR00150">
    <property type="entry name" value="T6A_YjeE"/>
    <property type="match status" value="1"/>
</dbReference>